<dbReference type="EMBL" id="SZQA01000060">
    <property type="protein sequence ID" value="TKK79017.1"/>
    <property type="molecule type" value="Genomic_DNA"/>
</dbReference>
<protein>
    <recommendedName>
        <fullName evidence="4">Exo-alpha-sialidase</fullName>
    </recommendedName>
</protein>
<keyword evidence="3" id="KW-1185">Reference proteome</keyword>
<dbReference type="Proteomes" id="UP000308705">
    <property type="component" value="Unassembled WGS sequence"/>
</dbReference>
<proteinExistence type="predicted"/>
<reference evidence="2 3" key="1">
    <citation type="submission" date="2019-04" db="EMBL/GenBank/DDBJ databases">
        <title>Herbidospora sp. NEAU-GS14.nov., a novel actinomycete isolated from soil.</title>
        <authorList>
            <person name="Han L."/>
        </authorList>
    </citation>
    <scope>NUCLEOTIDE SEQUENCE [LARGE SCALE GENOMIC DNA]</scope>
    <source>
        <strain evidence="2 3">NEAU-GS14</strain>
    </source>
</reference>
<dbReference type="RefSeq" id="WP_137251544.1">
    <property type="nucleotide sequence ID" value="NZ_SZQA01000060.1"/>
</dbReference>
<evidence type="ECO:0000313" key="3">
    <source>
        <dbReference type="Proteomes" id="UP000308705"/>
    </source>
</evidence>
<organism evidence="2 3">
    <name type="scientific">Herbidospora galbida</name>
    <dbReference type="NCBI Taxonomy" id="2575442"/>
    <lineage>
        <taxon>Bacteria</taxon>
        <taxon>Bacillati</taxon>
        <taxon>Actinomycetota</taxon>
        <taxon>Actinomycetes</taxon>
        <taxon>Streptosporangiales</taxon>
        <taxon>Streptosporangiaceae</taxon>
        <taxon>Herbidospora</taxon>
    </lineage>
</organism>
<evidence type="ECO:0000313" key="2">
    <source>
        <dbReference type="EMBL" id="TKK79017.1"/>
    </source>
</evidence>
<comment type="caution">
    <text evidence="2">The sequence shown here is derived from an EMBL/GenBank/DDBJ whole genome shotgun (WGS) entry which is preliminary data.</text>
</comment>
<keyword evidence="1" id="KW-0732">Signal</keyword>
<name>A0A4U3LWI3_9ACTN</name>
<sequence length="354" mass="37781">MWTAVMAAVLAGGMGAASVGAASPWRAAPLPPKKGHDSFGQVAAVGAKDIWAAAYRPALLERFDGRRWWSMPTPGAITALSATPSGDVWALTSGQAHRWDGKSWRAMRSVAKRAHVILAAVPGGAWLSEQGRLSRYDGRRWHPVPAPADLKVSGIRVQGGAVWVVGRHETGTADHDPLGRSTPAVLRWNGRALDRVPVSVSANTRSMLQIDDLVVGKGGDLWLSGHSVLDGDRLPVLHRRGAKWTTLTPPRTRPPDGIEPDGAGGVWFDYGLDQPLWRNRAGKWTKVAAPEPPPGRALGLFSYTGSGVTAHIPGTTLLVRAGATHISPGRLINPETGTRADESTDRLLVTGPYR</sequence>
<dbReference type="AlphaFoldDB" id="A0A4U3LWI3"/>
<gene>
    <name evidence="2" type="ORF">FDA94_36210</name>
</gene>
<evidence type="ECO:0000256" key="1">
    <source>
        <dbReference type="SAM" id="SignalP"/>
    </source>
</evidence>
<feature type="signal peptide" evidence="1">
    <location>
        <begin position="1"/>
        <end position="21"/>
    </location>
</feature>
<feature type="chain" id="PRO_5039055417" description="Exo-alpha-sialidase" evidence="1">
    <location>
        <begin position="22"/>
        <end position="354"/>
    </location>
</feature>
<dbReference type="OrthoDB" id="3515089at2"/>
<evidence type="ECO:0008006" key="4">
    <source>
        <dbReference type="Google" id="ProtNLM"/>
    </source>
</evidence>
<accession>A0A4U3LWI3</accession>